<dbReference type="EMBL" id="JAUSRB010000002">
    <property type="protein sequence ID" value="MDP9868685.1"/>
    <property type="molecule type" value="Genomic_DNA"/>
</dbReference>
<proteinExistence type="predicted"/>
<feature type="compositionally biased region" description="Basic and acidic residues" evidence="1">
    <location>
        <begin position="68"/>
        <end position="78"/>
    </location>
</feature>
<evidence type="ECO:0000313" key="3">
    <source>
        <dbReference type="EMBL" id="MDP9868685.1"/>
    </source>
</evidence>
<protein>
    <recommendedName>
        <fullName evidence="2">Tn3 transposase DDE domain-containing protein</fullName>
    </recommendedName>
</protein>
<name>A0ABT9RK82_9ACTN</name>
<dbReference type="Pfam" id="PF01526">
    <property type="entry name" value="DDE_Tnp_Tn3"/>
    <property type="match status" value="1"/>
</dbReference>
<dbReference type="Proteomes" id="UP001230426">
    <property type="component" value="Unassembled WGS sequence"/>
</dbReference>
<evidence type="ECO:0000313" key="4">
    <source>
        <dbReference type="Proteomes" id="UP001230426"/>
    </source>
</evidence>
<dbReference type="InterPro" id="IPR002513">
    <property type="entry name" value="Tn3_Tnp_DDE_dom"/>
</dbReference>
<reference evidence="3 4" key="1">
    <citation type="submission" date="2023-07" db="EMBL/GenBank/DDBJ databases">
        <title>Sequencing the genomes of 1000 actinobacteria strains.</title>
        <authorList>
            <person name="Klenk H.-P."/>
        </authorList>
    </citation>
    <scope>NUCLEOTIDE SEQUENCE [LARGE SCALE GENOMIC DNA]</scope>
    <source>
        <strain evidence="3 4">DSM 44109</strain>
    </source>
</reference>
<organism evidence="3 4">
    <name type="scientific">Streptosporangium brasiliense</name>
    <dbReference type="NCBI Taxonomy" id="47480"/>
    <lineage>
        <taxon>Bacteria</taxon>
        <taxon>Bacillati</taxon>
        <taxon>Actinomycetota</taxon>
        <taxon>Actinomycetes</taxon>
        <taxon>Streptosporangiales</taxon>
        <taxon>Streptosporangiaceae</taxon>
        <taxon>Streptosporangium</taxon>
    </lineage>
</organism>
<evidence type="ECO:0000256" key="1">
    <source>
        <dbReference type="SAM" id="MobiDB-lite"/>
    </source>
</evidence>
<sequence>MEDQLGALGLVVNAITLWNTAYLDMILGRLHADGYPVREADVARLHLYWHRHINVAGHYSFTPPDLDSDGRRALRDPGTDDGQM</sequence>
<feature type="region of interest" description="Disordered" evidence="1">
    <location>
        <begin position="65"/>
        <end position="84"/>
    </location>
</feature>
<feature type="domain" description="Tn3 transposase DDE" evidence="2">
    <location>
        <begin position="1"/>
        <end position="59"/>
    </location>
</feature>
<accession>A0ABT9RK82</accession>
<comment type="caution">
    <text evidence="3">The sequence shown here is derived from an EMBL/GenBank/DDBJ whole genome shotgun (WGS) entry which is preliminary data.</text>
</comment>
<keyword evidence="4" id="KW-1185">Reference proteome</keyword>
<evidence type="ECO:0000259" key="2">
    <source>
        <dbReference type="Pfam" id="PF01526"/>
    </source>
</evidence>
<gene>
    <name evidence="3" type="ORF">J2S55_007951</name>
</gene>